<gene>
    <name evidence="5" type="ORF">TheveDRAFT_1735</name>
</gene>
<dbReference type="Pfam" id="PF00015">
    <property type="entry name" value="MCPsignal"/>
    <property type="match status" value="1"/>
</dbReference>
<dbReference type="SUPFAM" id="SSF58104">
    <property type="entry name" value="Methyl-accepting chemotaxis protein (MCP) signaling domain"/>
    <property type="match status" value="1"/>
</dbReference>
<evidence type="ECO:0000313" key="5">
    <source>
        <dbReference type="EMBL" id="EHM10853.1"/>
    </source>
</evidence>
<evidence type="ECO:0000256" key="2">
    <source>
        <dbReference type="PROSITE-ProRule" id="PRU00284"/>
    </source>
</evidence>
<keyword evidence="1 2" id="KW-0807">Transducer</keyword>
<sequence length="551" mass="59799">MRPNQPLPPEGDFITDLGGIELGIEDLAGAMDVLSASISSIEEESSRVARAGEEMNLYAQEMLKELGDSAREAKRSMEEMRWALEIGLKVQEEAQRDRDRLRSTAEAVNAMVRSAESVADSIGRITQVLGNIADITTHITAIAKQTKLLSLNASIGAERAGEHGRGFAVVAEEVRKLAARTSEAASKISDLASSSRAIGQEASENIDRALNLSRNASDRAEATMEDLKDMFDSLSHIGSSLRLGAEGAAKQHERAERMSKKARIMADRAEEQAGRLKRVDGKIKENRMIMDSVPSRLQGAEAALTRLHGSLGAQDGGVPSIGSIKERGVLLLGIETDDFGKFHWWEGDSPRGLDVDLGEAIARRMGVGLKWVPMAWGSGEPGTITGTWTRGSFEGFDFLCSTATKLPERLKLCTFSRSYFQSGQSVVVPDSSPVESLLDLKGLKVAVTRGATSEKAAREKLKGSTIVPLPTAQDEAKALRKCEVDALVVDRPVAWAFLKENPGWRELNVSLSVENFGLVMPKGISTALKVLVDQVVLAERDNLRRKYFGTN</sequence>
<dbReference type="STRING" id="926567.TheveDRAFT_1735"/>
<dbReference type="eggNOG" id="COG0834">
    <property type="taxonomic scope" value="Bacteria"/>
</dbReference>
<dbReference type="PANTHER" id="PTHR32089">
    <property type="entry name" value="METHYL-ACCEPTING CHEMOTAXIS PROTEIN MCPB"/>
    <property type="match status" value="1"/>
</dbReference>
<evidence type="ECO:0000256" key="3">
    <source>
        <dbReference type="SAM" id="Coils"/>
    </source>
</evidence>
<name>H0UR16_9BACT</name>
<dbReference type="CDD" id="cd13530">
    <property type="entry name" value="PBP2_peptides_like"/>
    <property type="match status" value="1"/>
</dbReference>
<protein>
    <submittedName>
        <fullName evidence="5">Methyl-accepting chemotaxis protein</fullName>
    </submittedName>
</protein>
<dbReference type="AlphaFoldDB" id="H0UR16"/>
<dbReference type="OrthoDB" id="2054at2"/>
<dbReference type="SMART" id="SM00283">
    <property type="entry name" value="MA"/>
    <property type="match status" value="1"/>
</dbReference>
<accession>H0UR16</accession>
<dbReference type="EMBL" id="CM001377">
    <property type="protein sequence ID" value="EHM10853.1"/>
    <property type="molecule type" value="Genomic_DNA"/>
</dbReference>
<reference evidence="5 6" key="1">
    <citation type="submission" date="2011-10" db="EMBL/GenBank/DDBJ databases">
        <title>The Noncontiguous Finished genome of Thermanaerovibrio velox DSM 12556.</title>
        <authorList>
            <consortium name="US DOE Joint Genome Institute (JGI-PGF)"/>
            <person name="Lucas S."/>
            <person name="Copeland A."/>
            <person name="Lapidus A."/>
            <person name="Glavina del Rio T."/>
            <person name="Dalin E."/>
            <person name="Tice H."/>
            <person name="Bruce D."/>
            <person name="Goodwin L."/>
            <person name="Pitluck S."/>
            <person name="Peters L."/>
            <person name="Mikhailova N."/>
            <person name="Teshima H."/>
            <person name="Kyrpides N."/>
            <person name="Mavromatis K."/>
            <person name="Ivanova N."/>
            <person name="Markowitz V."/>
            <person name="Cheng J.-F."/>
            <person name="Hugenholtz P."/>
            <person name="Woyke T."/>
            <person name="Wu D."/>
            <person name="Spring S."/>
            <person name="Brambilla E.-M."/>
            <person name="Klenk H.-P."/>
            <person name="Eisen J.A."/>
        </authorList>
    </citation>
    <scope>NUCLEOTIDE SEQUENCE [LARGE SCALE GENOMIC DNA]</scope>
    <source>
        <strain evidence="5 6">DSM 12556</strain>
    </source>
</reference>
<dbReference type="PANTHER" id="PTHR32089:SF112">
    <property type="entry name" value="LYSOZYME-LIKE PROTEIN-RELATED"/>
    <property type="match status" value="1"/>
</dbReference>
<dbReference type="RefSeq" id="WP_006584347.1">
    <property type="nucleotide sequence ID" value="NZ_CM001377.1"/>
</dbReference>
<dbReference type="GO" id="GO:0007165">
    <property type="term" value="P:signal transduction"/>
    <property type="evidence" value="ECO:0007669"/>
    <property type="project" value="UniProtKB-KW"/>
</dbReference>
<dbReference type="InterPro" id="IPR001638">
    <property type="entry name" value="Solute-binding_3/MltF_N"/>
</dbReference>
<dbReference type="Pfam" id="PF00497">
    <property type="entry name" value="SBP_bac_3"/>
    <property type="match status" value="1"/>
</dbReference>
<dbReference type="PROSITE" id="PS50111">
    <property type="entry name" value="CHEMOTAXIS_TRANSDUC_2"/>
    <property type="match status" value="1"/>
</dbReference>
<evidence type="ECO:0000259" key="4">
    <source>
        <dbReference type="PROSITE" id="PS50111"/>
    </source>
</evidence>
<dbReference type="SUPFAM" id="SSF53850">
    <property type="entry name" value="Periplasmic binding protein-like II"/>
    <property type="match status" value="1"/>
</dbReference>
<keyword evidence="6" id="KW-1185">Reference proteome</keyword>
<organism evidence="5 6">
    <name type="scientific">Thermanaerovibrio velox DSM 12556</name>
    <dbReference type="NCBI Taxonomy" id="926567"/>
    <lineage>
        <taxon>Bacteria</taxon>
        <taxon>Thermotogati</taxon>
        <taxon>Synergistota</taxon>
        <taxon>Synergistia</taxon>
        <taxon>Synergistales</taxon>
        <taxon>Synergistaceae</taxon>
        <taxon>Thermanaerovibrio</taxon>
    </lineage>
</organism>
<proteinExistence type="predicted"/>
<feature type="domain" description="Methyl-accepting transducer" evidence="4">
    <location>
        <begin position="30"/>
        <end position="280"/>
    </location>
</feature>
<dbReference type="eggNOG" id="COG0840">
    <property type="taxonomic scope" value="Bacteria"/>
</dbReference>
<evidence type="ECO:0000313" key="6">
    <source>
        <dbReference type="Proteomes" id="UP000005730"/>
    </source>
</evidence>
<dbReference type="Gene3D" id="3.40.190.10">
    <property type="entry name" value="Periplasmic binding protein-like II"/>
    <property type="match status" value="2"/>
</dbReference>
<dbReference type="GO" id="GO:0016020">
    <property type="term" value="C:membrane"/>
    <property type="evidence" value="ECO:0007669"/>
    <property type="project" value="InterPro"/>
</dbReference>
<dbReference type="Gene3D" id="1.10.287.950">
    <property type="entry name" value="Methyl-accepting chemotaxis protein"/>
    <property type="match status" value="1"/>
</dbReference>
<evidence type="ECO:0000256" key="1">
    <source>
        <dbReference type="ARBA" id="ARBA00023224"/>
    </source>
</evidence>
<keyword evidence="3" id="KW-0175">Coiled coil</keyword>
<dbReference type="HOGENOM" id="CLU_440521_0_0_0"/>
<feature type="coiled-coil region" evidence="3">
    <location>
        <begin position="210"/>
        <end position="272"/>
    </location>
</feature>
<dbReference type="InterPro" id="IPR004089">
    <property type="entry name" value="MCPsignal_dom"/>
</dbReference>
<dbReference type="SMART" id="SM00062">
    <property type="entry name" value="PBPb"/>
    <property type="match status" value="1"/>
</dbReference>
<dbReference type="Proteomes" id="UP000005730">
    <property type="component" value="Chromosome"/>
</dbReference>